<comment type="caution">
    <text evidence="1">The sequence shown here is derived from an EMBL/GenBank/DDBJ whole genome shotgun (WGS) entry which is preliminary data.</text>
</comment>
<dbReference type="STRING" id="742727.HMPREF9447_01981"/>
<evidence type="ECO:0000313" key="1">
    <source>
        <dbReference type="EMBL" id="EKU90563.1"/>
    </source>
</evidence>
<reference evidence="1 2" key="1">
    <citation type="submission" date="2012-09" db="EMBL/GenBank/DDBJ databases">
        <title>The Genome Sequence of Bacteroides oleiciplenus YIT 12058.</title>
        <authorList>
            <consortium name="The Broad Institute Genome Sequencing Platform"/>
            <person name="Earl A."/>
            <person name="Ward D."/>
            <person name="Feldgarden M."/>
            <person name="Gevers D."/>
            <person name="Morotomi M."/>
            <person name="Walker B."/>
            <person name="Young S.K."/>
            <person name="Zeng Q."/>
            <person name="Gargeya S."/>
            <person name="Fitzgerald M."/>
            <person name="Haas B."/>
            <person name="Abouelleil A."/>
            <person name="Alvarado L."/>
            <person name="Arachchi H.M."/>
            <person name="Berlin A.M."/>
            <person name="Chapman S.B."/>
            <person name="Goldberg J."/>
            <person name="Griggs A."/>
            <person name="Gujja S."/>
            <person name="Hansen M."/>
            <person name="Howarth C."/>
            <person name="Imamovic A."/>
            <person name="Larimer J."/>
            <person name="McCowen C."/>
            <person name="Montmayeur A."/>
            <person name="Murphy C."/>
            <person name="Neiman D."/>
            <person name="Pearson M."/>
            <person name="Priest M."/>
            <person name="Roberts A."/>
            <person name="Saif S."/>
            <person name="Shea T."/>
            <person name="Sisk P."/>
            <person name="Sykes S."/>
            <person name="Wortman J."/>
            <person name="Nusbaum C."/>
            <person name="Birren B."/>
        </authorList>
    </citation>
    <scope>NUCLEOTIDE SEQUENCE [LARGE SCALE GENOMIC DNA]</scope>
    <source>
        <strain evidence="1 2">YIT 12058</strain>
    </source>
</reference>
<keyword evidence="2" id="KW-1185">Reference proteome</keyword>
<proteinExistence type="predicted"/>
<protein>
    <submittedName>
        <fullName evidence="1">Uncharacterized protein</fullName>
    </submittedName>
</protein>
<dbReference type="EMBL" id="ADLF01000009">
    <property type="protein sequence ID" value="EKU90563.1"/>
    <property type="molecule type" value="Genomic_DNA"/>
</dbReference>
<dbReference type="Proteomes" id="UP000009872">
    <property type="component" value="Unassembled WGS sequence"/>
</dbReference>
<name>K9E1C2_9BACE</name>
<dbReference type="HOGENOM" id="CLU_3372101_0_0_10"/>
<sequence length="34" mass="3899">MNEDRRRRALKNNKLLTTLTISVLFLDIGNVIAV</sequence>
<dbReference type="AlphaFoldDB" id="K9E1C2"/>
<accession>K9E1C2</accession>
<evidence type="ECO:0000313" key="2">
    <source>
        <dbReference type="Proteomes" id="UP000009872"/>
    </source>
</evidence>
<gene>
    <name evidence="1" type="ORF">HMPREF9447_01981</name>
</gene>
<organism evidence="1 2">
    <name type="scientific">Bacteroides oleiciplenus YIT 12058</name>
    <dbReference type="NCBI Taxonomy" id="742727"/>
    <lineage>
        <taxon>Bacteria</taxon>
        <taxon>Pseudomonadati</taxon>
        <taxon>Bacteroidota</taxon>
        <taxon>Bacteroidia</taxon>
        <taxon>Bacteroidales</taxon>
        <taxon>Bacteroidaceae</taxon>
        <taxon>Bacteroides</taxon>
    </lineage>
</organism>